<gene>
    <name evidence="2" type="ORF">FHP24_02835</name>
</gene>
<dbReference type="GO" id="GO:0004029">
    <property type="term" value="F:aldehyde dehydrogenase (NAD+) activity"/>
    <property type="evidence" value="ECO:0007669"/>
    <property type="project" value="TreeGrafter"/>
</dbReference>
<sequence>MTILVTGGTGLVGTRLLKRMVAAGLDCRAIVRAGKELAAGVAAVEADLNDPASLEGAVQGVSAVVHLAAVLRTQNEADIWKANVDGTRNLVEAVKSHAPNARFIMASTGLVYNSDSPYPAREDDAVAPNMAYPASKVAAEQVLRQSGLIWSILRLGFVYGDDDGHLQMLPKLVDMFKWHPATKLSLVHHRDIETAVNLALTGAADSRILNIVDEAPTSLYELTSLVGTPIAPSAEPLTNPWFGQIDGALAASLGFVAKVPTVLQSRRDRSL</sequence>
<dbReference type="InterPro" id="IPR051783">
    <property type="entry name" value="NAD(P)-dependent_oxidoreduct"/>
</dbReference>
<comment type="caution">
    <text evidence="2">The sequence shown here is derived from an EMBL/GenBank/DDBJ whole genome shotgun (WGS) entry which is preliminary data.</text>
</comment>
<dbReference type="InterPro" id="IPR036291">
    <property type="entry name" value="NAD(P)-bd_dom_sf"/>
</dbReference>
<dbReference type="InterPro" id="IPR001509">
    <property type="entry name" value="Epimerase_deHydtase"/>
</dbReference>
<dbReference type="GO" id="GO:0005737">
    <property type="term" value="C:cytoplasm"/>
    <property type="evidence" value="ECO:0007669"/>
    <property type="project" value="TreeGrafter"/>
</dbReference>
<protein>
    <submittedName>
        <fullName evidence="2">NAD(P)-dependent oxidoreductase</fullName>
    </submittedName>
</protein>
<feature type="domain" description="NAD-dependent epimerase/dehydratase" evidence="1">
    <location>
        <begin position="3"/>
        <end position="174"/>
    </location>
</feature>
<evidence type="ECO:0000259" key="1">
    <source>
        <dbReference type="Pfam" id="PF01370"/>
    </source>
</evidence>
<evidence type="ECO:0000313" key="3">
    <source>
        <dbReference type="Proteomes" id="UP000311605"/>
    </source>
</evidence>
<dbReference type="SUPFAM" id="SSF51735">
    <property type="entry name" value="NAD(P)-binding Rossmann-fold domains"/>
    <property type="match status" value="1"/>
</dbReference>
<reference evidence="2 3" key="1">
    <citation type="submission" date="2019-06" db="EMBL/GenBank/DDBJ databases">
        <title>The draft genome of Rhizobium smilacinae PTYR-5.</title>
        <authorList>
            <person name="Liu L."/>
            <person name="Li L."/>
            <person name="Zhang X."/>
        </authorList>
    </citation>
    <scope>NUCLEOTIDE SEQUENCE [LARGE SCALE GENOMIC DNA]</scope>
    <source>
        <strain evidence="2 3">PTYR-5</strain>
    </source>
</reference>
<dbReference type="PANTHER" id="PTHR48079">
    <property type="entry name" value="PROTEIN YEEZ"/>
    <property type="match status" value="1"/>
</dbReference>
<dbReference type="PANTHER" id="PTHR48079:SF6">
    <property type="entry name" value="NAD(P)-BINDING DOMAIN-CONTAINING PROTEIN-RELATED"/>
    <property type="match status" value="1"/>
</dbReference>
<name>A0A5C4XNY5_9HYPH</name>
<dbReference type="Proteomes" id="UP000311605">
    <property type="component" value="Unassembled WGS sequence"/>
</dbReference>
<proteinExistence type="predicted"/>
<keyword evidence="3" id="KW-1185">Reference proteome</keyword>
<accession>A0A5C4XNY5</accession>
<dbReference type="AlphaFoldDB" id="A0A5C4XNY5"/>
<dbReference type="OrthoDB" id="9798669at2"/>
<organism evidence="2 3">
    <name type="scientific">Aliirhizobium smilacinae</name>
    <dbReference type="NCBI Taxonomy" id="1395944"/>
    <lineage>
        <taxon>Bacteria</taxon>
        <taxon>Pseudomonadati</taxon>
        <taxon>Pseudomonadota</taxon>
        <taxon>Alphaproteobacteria</taxon>
        <taxon>Hyphomicrobiales</taxon>
        <taxon>Rhizobiaceae</taxon>
        <taxon>Aliirhizobium</taxon>
    </lineage>
</organism>
<dbReference type="RefSeq" id="WP_139672556.1">
    <property type="nucleotide sequence ID" value="NZ_VDMN01000001.1"/>
</dbReference>
<dbReference type="EMBL" id="VDMN01000001">
    <property type="protein sequence ID" value="TNM65236.1"/>
    <property type="molecule type" value="Genomic_DNA"/>
</dbReference>
<dbReference type="Pfam" id="PF01370">
    <property type="entry name" value="Epimerase"/>
    <property type="match status" value="1"/>
</dbReference>
<dbReference type="Gene3D" id="3.40.50.720">
    <property type="entry name" value="NAD(P)-binding Rossmann-like Domain"/>
    <property type="match status" value="1"/>
</dbReference>
<evidence type="ECO:0000313" key="2">
    <source>
        <dbReference type="EMBL" id="TNM65236.1"/>
    </source>
</evidence>